<comment type="caution">
    <text evidence="5">Lacks conserved residue(s) required for the propagation of feature annotation.</text>
</comment>
<dbReference type="CDD" id="cd01428">
    <property type="entry name" value="ADK"/>
    <property type="match status" value="1"/>
</dbReference>
<dbReference type="PRINTS" id="PR00094">
    <property type="entry name" value="ADENYLTKNASE"/>
</dbReference>
<evidence type="ECO:0000256" key="5">
    <source>
        <dbReference type="HAMAP-Rule" id="MF_00235"/>
    </source>
</evidence>
<dbReference type="GO" id="GO:0004017">
    <property type="term" value="F:AMP kinase activity"/>
    <property type="evidence" value="ECO:0007669"/>
    <property type="project" value="UniProtKB-UniRule"/>
</dbReference>
<feature type="binding site" evidence="5">
    <location>
        <position position="123"/>
    </location>
    <ligand>
        <name>ATP</name>
        <dbReference type="ChEBI" id="CHEBI:30616"/>
    </ligand>
</feature>
<feature type="binding site" evidence="5">
    <location>
        <begin position="57"/>
        <end position="59"/>
    </location>
    <ligand>
        <name>AMP</name>
        <dbReference type="ChEBI" id="CHEBI:456215"/>
    </ligand>
</feature>
<comment type="domain">
    <text evidence="5">Consists of three domains, a large central CORE domain and two small peripheral domains, NMPbind and LID, which undergo movements during catalysis. The LID domain closes over the site of phosphoryl transfer upon ATP binding. Assembling and dissambling the active center during each catalytic cycle provides an effective means to prevent ATP hydrolysis.</text>
</comment>
<feature type="binding site" evidence="5">
    <location>
        <position position="136"/>
    </location>
    <ligand>
        <name>AMP</name>
        <dbReference type="ChEBI" id="CHEBI:456215"/>
    </ligand>
</feature>
<feature type="binding site" evidence="5">
    <location>
        <begin position="10"/>
        <end position="15"/>
    </location>
    <ligand>
        <name>ATP</name>
        <dbReference type="ChEBI" id="CHEBI:30616"/>
    </ligand>
</feature>
<dbReference type="SUPFAM" id="SSF52540">
    <property type="entry name" value="P-loop containing nucleoside triphosphate hydrolases"/>
    <property type="match status" value="1"/>
</dbReference>
<dbReference type="InterPro" id="IPR027417">
    <property type="entry name" value="P-loop_NTPase"/>
</dbReference>
<dbReference type="InterPro" id="IPR000850">
    <property type="entry name" value="Adenylat/UMP-CMP_kin"/>
</dbReference>
<evidence type="ECO:0000256" key="1">
    <source>
        <dbReference type="ARBA" id="ARBA00022679"/>
    </source>
</evidence>
<dbReference type="InterPro" id="IPR033690">
    <property type="entry name" value="Adenylat_kinase_CS"/>
</dbReference>
<dbReference type="EMBL" id="MFCX01000010">
    <property type="protein sequence ID" value="OGE26443.1"/>
    <property type="molecule type" value="Genomic_DNA"/>
</dbReference>
<dbReference type="EC" id="2.7.4.3" evidence="5 7"/>
<protein>
    <recommendedName>
        <fullName evidence="5 7">Adenylate kinase</fullName>
        <shortName evidence="5">AK</shortName>
        <ecNumber evidence="5 7">2.7.4.3</ecNumber>
    </recommendedName>
    <alternativeName>
        <fullName evidence="5">ATP-AMP transphosphorylase</fullName>
    </alternativeName>
    <alternativeName>
        <fullName evidence="5">ATP:AMP phosphotransferase</fullName>
    </alternativeName>
    <alternativeName>
        <fullName evidence="5">Adenylate monophosphate kinase</fullName>
    </alternativeName>
</protein>
<dbReference type="GO" id="GO:0005737">
    <property type="term" value="C:cytoplasm"/>
    <property type="evidence" value="ECO:0007669"/>
    <property type="project" value="UniProtKB-SubCell"/>
</dbReference>
<feature type="binding site" evidence="5">
    <location>
        <position position="125"/>
    </location>
    <ligand>
        <name>AMP</name>
        <dbReference type="ChEBI" id="CHEBI:456215"/>
    </ligand>
</feature>
<keyword evidence="3 5" id="KW-0547">Nucleotide-binding</keyword>
<keyword evidence="5" id="KW-0963">Cytoplasm</keyword>
<comment type="pathway">
    <text evidence="5">Purine metabolism; AMP biosynthesis via salvage pathway; AMP from ADP: step 1/1.</text>
</comment>
<comment type="function">
    <text evidence="5">Catalyzes the reversible transfer of the terminal phosphate group between ATP and AMP. Plays an important role in cellular energy homeostasis and in adenine nucleotide metabolism.</text>
</comment>
<dbReference type="Proteomes" id="UP000177042">
    <property type="component" value="Unassembled WGS sequence"/>
</dbReference>
<comment type="subunit">
    <text evidence="5 7">Monomer.</text>
</comment>
<evidence type="ECO:0000313" key="9">
    <source>
        <dbReference type="Proteomes" id="UP000177042"/>
    </source>
</evidence>
<evidence type="ECO:0000256" key="6">
    <source>
        <dbReference type="RuleBase" id="RU003330"/>
    </source>
</evidence>
<accession>A0A1F5JCW5</accession>
<dbReference type="GO" id="GO:0044209">
    <property type="term" value="P:AMP salvage"/>
    <property type="evidence" value="ECO:0007669"/>
    <property type="project" value="UniProtKB-UniRule"/>
</dbReference>
<evidence type="ECO:0000256" key="4">
    <source>
        <dbReference type="ARBA" id="ARBA00022777"/>
    </source>
</evidence>
<comment type="similarity">
    <text evidence="5 6">Belongs to the adenylate kinase family.</text>
</comment>
<dbReference type="AlphaFoldDB" id="A0A1F5JCW5"/>
<feature type="binding site" evidence="5">
    <location>
        <position position="36"/>
    </location>
    <ligand>
        <name>AMP</name>
        <dbReference type="ChEBI" id="CHEBI:456215"/>
    </ligand>
</feature>
<organism evidence="8 9">
    <name type="scientific">Candidatus Daviesbacteria bacterium RIFCSPHIGHO2_02_FULL_39_12</name>
    <dbReference type="NCBI Taxonomy" id="1797770"/>
    <lineage>
        <taxon>Bacteria</taxon>
        <taxon>Candidatus Daviesiibacteriota</taxon>
    </lineage>
</organism>
<dbReference type="UniPathway" id="UPA00588">
    <property type="reaction ID" value="UER00649"/>
</dbReference>
<keyword evidence="4 5" id="KW-0418">Kinase</keyword>
<gene>
    <name evidence="5" type="primary">adk</name>
    <name evidence="8" type="ORF">A3C26_03405</name>
</gene>
<evidence type="ECO:0000313" key="8">
    <source>
        <dbReference type="EMBL" id="OGE26443.1"/>
    </source>
</evidence>
<feature type="binding site" evidence="5">
    <location>
        <position position="31"/>
    </location>
    <ligand>
        <name>AMP</name>
        <dbReference type="ChEBI" id="CHEBI:456215"/>
    </ligand>
</feature>
<evidence type="ECO:0000256" key="2">
    <source>
        <dbReference type="ARBA" id="ARBA00022727"/>
    </source>
</evidence>
<keyword evidence="2 5" id="KW-0545">Nucleotide biosynthesis</keyword>
<dbReference type="Gene3D" id="3.40.50.300">
    <property type="entry name" value="P-loop containing nucleotide triphosphate hydrolases"/>
    <property type="match status" value="1"/>
</dbReference>
<dbReference type="Pfam" id="PF00406">
    <property type="entry name" value="ADK"/>
    <property type="match status" value="1"/>
</dbReference>
<comment type="catalytic activity">
    <reaction evidence="5 7">
        <text>AMP + ATP = 2 ADP</text>
        <dbReference type="Rhea" id="RHEA:12973"/>
        <dbReference type="ChEBI" id="CHEBI:30616"/>
        <dbReference type="ChEBI" id="CHEBI:456215"/>
        <dbReference type="ChEBI" id="CHEBI:456216"/>
        <dbReference type="EC" id="2.7.4.3"/>
    </reaction>
</comment>
<reference evidence="8 9" key="1">
    <citation type="journal article" date="2016" name="Nat. Commun.">
        <title>Thousands of microbial genomes shed light on interconnected biogeochemical processes in an aquifer system.</title>
        <authorList>
            <person name="Anantharaman K."/>
            <person name="Brown C.T."/>
            <person name="Hug L.A."/>
            <person name="Sharon I."/>
            <person name="Castelle C.J."/>
            <person name="Probst A.J."/>
            <person name="Thomas B.C."/>
            <person name="Singh A."/>
            <person name="Wilkins M.J."/>
            <person name="Karaoz U."/>
            <person name="Brodie E.L."/>
            <person name="Williams K.H."/>
            <person name="Hubbard S.S."/>
            <person name="Banfield J.F."/>
        </authorList>
    </citation>
    <scope>NUCLEOTIDE SEQUENCE [LARGE SCALE GENOMIC DNA]</scope>
</reference>
<proteinExistence type="inferred from homology"/>
<keyword evidence="5 7" id="KW-0067">ATP-binding</keyword>
<keyword evidence="1 5" id="KW-0808">Transferase</keyword>
<comment type="subcellular location">
    <subcellularLocation>
        <location evidence="5 7">Cytoplasm</location>
    </subcellularLocation>
</comment>
<comment type="caution">
    <text evidence="8">The sequence shown here is derived from an EMBL/GenBank/DDBJ whole genome shotgun (WGS) entry which is preliminary data.</text>
</comment>
<evidence type="ECO:0000256" key="7">
    <source>
        <dbReference type="RuleBase" id="RU003331"/>
    </source>
</evidence>
<evidence type="ECO:0000256" key="3">
    <source>
        <dbReference type="ARBA" id="ARBA00022741"/>
    </source>
</evidence>
<feature type="binding site" evidence="5">
    <location>
        <position position="92"/>
    </location>
    <ligand>
        <name>AMP</name>
        <dbReference type="ChEBI" id="CHEBI:456215"/>
    </ligand>
</feature>
<feature type="region of interest" description="NMP" evidence="5">
    <location>
        <begin position="30"/>
        <end position="59"/>
    </location>
</feature>
<dbReference type="GO" id="GO:0005524">
    <property type="term" value="F:ATP binding"/>
    <property type="evidence" value="ECO:0007669"/>
    <property type="project" value="UniProtKB-UniRule"/>
</dbReference>
<dbReference type="PROSITE" id="PS00113">
    <property type="entry name" value="ADENYLATE_KINASE"/>
    <property type="match status" value="1"/>
</dbReference>
<dbReference type="PANTHER" id="PTHR23359">
    <property type="entry name" value="NUCLEOTIDE KINASE"/>
    <property type="match status" value="1"/>
</dbReference>
<dbReference type="HAMAP" id="MF_00235">
    <property type="entry name" value="Adenylate_kinase_Adk"/>
    <property type="match status" value="1"/>
</dbReference>
<name>A0A1F5JCW5_9BACT</name>
<sequence>MKILLIGPQGSGKSTQGKMLAQFLDVPYISTGDIFREIASQDTEEGRQIKRILESGHLVSDEKTRELVKRKLQQPECQRGFILDGYPRTSEQVDLFHAIDLKFDKIFYLNVPEDKVIERLAKRGRPDDTPETIKTRLDVYKLKAAVLMEALTGFGNLVEIDGSGSIDQIQQQIRNMINGQK</sequence>
<feature type="binding site" evidence="5">
    <location>
        <position position="164"/>
    </location>
    <ligand>
        <name>ATP</name>
        <dbReference type="ChEBI" id="CHEBI:30616"/>
    </ligand>
</feature>
<feature type="binding site" evidence="5">
    <location>
        <begin position="85"/>
        <end position="88"/>
    </location>
    <ligand>
        <name>AMP</name>
        <dbReference type="ChEBI" id="CHEBI:456215"/>
    </ligand>
</feature>